<proteinExistence type="predicted"/>
<reference evidence="1 2" key="1">
    <citation type="submission" date="2024-02" db="EMBL/GenBank/DDBJ databases">
        <title>Genome sequence of Aquincola sp. MAHUQ-54.</title>
        <authorList>
            <person name="Huq M.A."/>
        </authorList>
    </citation>
    <scope>NUCLEOTIDE SEQUENCE [LARGE SCALE GENOMIC DNA]</scope>
    <source>
        <strain evidence="1 2">MAHUQ-54</strain>
    </source>
</reference>
<comment type="caution">
    <text evidence="1">The sequence shown here is derived from an EMBL/GenBank/DDBJ whole genome shotgun (WGS) entry which is preliminary data.</text>
</comment>
<accession>A0AAW9QKM4</accession>
<keyword evidence="2" id="KW-1185">Reference proteome</keyword>
<protein>
    <submittedName>
        <fullName evidence="1">Uncharacterized protein</fullName>
    </submittedName>
</protein>
<dbReference type="AlphaFoldDB" id="A0AAW9QKM4"/>
<dbReference type="Proteomes" id="UP001336250">
    <property type="component" value="Unassembled WGS sequence"/>
</dbReference>
<evidence type="ECO:0000313" key="2">
    <source>
        <dbReference type="Proteomes" id="UP001336250"/>
    </source>
</evidence>
<organism evidence="1 2">
    <name type="scientific">Aquincola agrisoli</name>
    <dbReference type="NCBI Taxonomy" id="3119538"/>
    <lineage>
        <taxon>Bacteria</taxon>
        <taxon>Pseudomonadati</taxon>
        <taxon>Pseudomonadota</taxon>
        <taxon>Betaproteobacteria</taxon>
        <taxon>Burkholderiales</taxon>
        <taxon>Sphaerotilaceae</taxon>
        <taxon>Aquincola</taxon>
    </lineage>
</organism>
<sequence length="59" mass="6824">MERVRHTDHQTLELSGAFGFLELGYAIQSSPSRLTLGKVVERPAWNPLHPGRKMFDWRC</sequence>
<name>A0AAW9QKM4_9BURK</name>
<dbReference type="EMBL" id="JAZIBG010000036">
    <property type="protein sequence ID" value="MEF7616092.1"/>
    <property type="molecule type" value="Genomic_DNA"/>
</dbReference>
<evidence type="ECO:0000313" key="1">
    <source>
        <dbReference type="EMBL" id="MEF7616092.1"/>
    </source>
</evidence>
<gene>
    <name evidence="1" type="ORF">V4F39_19415</name>
</gene>
<dbReference type="RefSeq" id="WP_332291465.1">
    <property type="nucleotide sequence ID" value="NZ_JAZIBG010000036.1"/>
</dbReference>